<organism evidence="2 3">
    <name type="scientific">Rhodococcus globerulus</name>
    <dbReference type="NCBI Taxonomy" id="33008"/>
    <lineage>
        <taxon>Bacteria</taxon>
        <taxon>Bacillati</taxon>
        <taxon>Actinomycetota</taxon>
        <taxon>Actinomycetes</taxon>
        <taxon>Mycobacteriales</taxon>
        <taxon>Nocardiaceae</taxon>
        <taxon>Rhodococcus</taxon>
    </lineage>
</organism>
<dbReference type="EMBL" id="JAWLKB010000004">
    <property type="protein sequence ID" value="MDV6267030.1"/>
    <property type="molecule type" value="Genomic_DNA"/>
</dbReference>
<dbReference type="Proteomes" id="UP001185927">
    <property type="component" value="Unassembled WGS sequence"/>
</dbReference>
<feature type="compositionally biased region" description="Basic and acidic residues" evidence="1">
    <location>
        <begin position="44"/>
        <end position="60"/>
    </location>
</feature>
<keyword evidence="3" id="KW-1185">Reference proteome</keyword>
<comment type="caution">
    <text evidence="2">The sequence shown here is derived from an EMBL/GenBank/DDBJ whole genome shotgun (WGS) entry which is preliminary data.</text>
</comment>
<feature type="region of interest" description="Disordered" evidence="1">
    <location>
        <begin position="40"/>
        <end position="61"/>
    </location>
</feature>
<accession>A0ABU4BS55</accession>
<sequence>MTTSAPTPPNRDDYETQIGYFKAVTAYAYAHDAWYGEAGNGEQAARERHPAGKGIAKSDDPAASARYDRALNMIALSVDGTDDVYLDRDNAFGLGDQLRIALETQAKLGGAS</sequence>
<evidence type="ECO:0000256" key="1">
    <source>
        <dbReference type="SAM" id="MobiDB-lite"/>
    </source>
</evidence>
<proteinExistence type="predicted"/>
<evidence type="ECO:0000313" key="3">
    <source>
        <dbReference type="Proteomes" id="UP001185927"/>
    </source>
</evidence>
<name>A0ABU4BS55_RHOGO</name>
<protein>
    <submittedName>
        <fullName evidence="2">Uncharacterized protein</fullName>
    </submittedName>
</protein>
<dbReference type="RefSeq" id="WP_317541240.1">
    <property type="nucleotide sequence ID" value="NZ_JAWLKB010000004.1"/>
</dbReference>
<evidence type="ECO:0000313" key="2">
    <source>
        <dbReference type="EMBL" id="MDV6267030.1"/>
    </source>
</evidence>
<reference evidence="2 3" key="1">
    <citation type="submission" date="2023-10" db="EMBL/GenBank/DDBJ databases">
        <title>Development of a sustainable strategy for remediation of hydrocarbon-contaminated territories based on the waste exchange concept.</title>
        <authorList>
            <person name="Krivoruchko A."/>
        </authorList>
    </citation>
    <scope>NUCLEOTIDE SEQUENCE [LARGE SCALE GENOMIC DNA]</scope>
    <source>
        <strain evidence="2 3">IEGM 1203</strain>
    </source>
</reference>
<gene>
    <name evidence="2" type="ORF">R3Q16_10490</name>
</gene>